<keyword evidence="7" id="KW-0675">Receptor</keyword>
<feature type="domain" description="G-protein coupled receptors family 1 profile" evidence="10">
    <location>
        <begin position="42"/>
        <end position="244"/>
    </location>
</feature>
<dbReference type="InterPro" id="IPR017452">
    <property type="entry name" value="GPCR_Rhodpsn_7TM"/>
</dbReference>
<dbReference type="CDD" id="cd00637">
    <property type="entry name" value="7tm_classA_rhodopsin-like"/>
    <property type="match status" value="1"/>
</dbReference>
<dbReference type="PANTHER" id="PTHR24228">
    <property type="entry name" value="B2 BRADYKININ RECEPTOR/ANGIOTENSIN II RECEPTOR"/>
    <property type="match status" value="1"/>
</dbReference>
<feature type="transmembrane region" description="Helical" evidence="9">
    <location>
        <begin position="26"/>
        <end position="51"/>
    </location>
</feature>
<evidence type="ECO:0000313" key="11">
    <source>
        <dbReference type="EMBL" id="ELT99231.1"/>
    </source>
</evidence>
<keyword evidence="2" id="KW-1003">Cell membrane</keyword>
<gene>
    <name evidence="11" type="ORF">CAPTEDRAFT_202434</name>
</gene>
<evidence type="ECO:0000256" key="1">
    <source>
        <dbReference type="ARBA" id="ARBA00004651"/>
    </source>
</evidence>
<evidence type="ECO:0000256" key="2">
    <source>
        <dbReference type="ARBA" id="ARBA00022475"/>
    </source>
</evidence>
<keyword evidence="5" id="KW-0297">G-protein coupled receptor</keyword>
<keyword evidence="3 9" id="KW-0812">Transmembrane</keyword>
<evidence type="ECO:0000256" key="6">
    <source>
        <dbReference type="ARBA" id="ARBA00023136"/>
    </source>
</evidence>
<dbReference type="EMBL" id="KB307090">
    <property type="protein sequence ID" value="ELT99231.1"/>
    <property type="molecule type" value="Genomic_DNA"/>
</dbReference>
<keyword evidence="6 9" id="KW-0472">Membrane</keyword>
<evidence type="ECO:0000256" key="9">
    <source>
        <dbReference type="SAM" id="Phobius"/>
    </source>
</evidence>
<dbReference type="InterPro" id="IPR000276">
    <property type="entry name" value="GPCR_Rhodpsn"/>
</dbReference>
<sequence length="300" mass="33010">MEGSTEVVATVTSAPVTADIPLPTRIGILIVLIVSALYGVTYNTILLLTIGYFRKLQNSTNKLVFFLASIDLFNSLIVTALLAYRLLGWVESRLHSVCMAFAAGVLFTNIANMLIITSLAVVRHQMLCTRKMTRTMLYVVMVCITLVSLAISVYYIKQGGVLVQVCEQPYEDVQLGSNRLFYILALPFLSSIGISVTSYCRIHHITKTNANQANQPSPDLLKAMVLVFGVYVISFLPILLLAVLRKIFGMSVGMAHAHLWVAAFNCFGYAIGSSAYSLHSVKLRRAIRLLFHPSSIQPAS</sequence>
<evidence type="ECO:0000313" key="13">
    <source>
        <dbReference type="Proteomes" id="UP000014760"/>
    </source>
</evidence>
<name>R7U6C4_CAPTE</name>
<reference evidence="12" key="3">
    <citation type="submission" date="2015-06" db="UniProtKB">
        <authorList>
            <consortium name="EnsemblMetazoa"/>
        </authorList>
    </citation>
    <scope>IDENTIFICATION</scope>
</reference>
<feature type="transmembrane region" description="Helical" evidence="9">
    <location>
        <begin position="180"/>
        <end position="202"/>
    </location>
</feature>
<keyword evidence="13" id="KW-1185">Reference proteome</keyword>
<keyword evidence="8" id="KW-0807">Transducer</keyword>
<feature type="transmembrane region" description="Helical" evidence="9">
    <location>
        <begin position="135"/>
        <end position="156"/>
    </location>
</feature>
<dbReference type="PANTHER" id="PTHR24228:SF59">
    <property type="entry name" value="NEUROPEPTIDE RECEPTOR 15"/>
    <property type="match status" value="1"/>
</dbReference>
<dbReference type="GO" id="GO:0005886">
    <property type="term" value="C:plasma membrane"/>
    <property type="evidence" value="ECO:0007669"/>
    <property type="project" value="UniProtKB-SubCell"/>
</dbReference>
<proteinExistence type="predicted"/>
<dbReference type="SUPFAM" id="SSF81321">
    <property type="entry name" value="Family A G protein-coupled receptor-like"/>
    <property type="match status" value="1"/>
</dbReference>
<dbReference type="EnsemblMetazoa" id="CapteT202434">
    <property type="protein sequence ID" value="CapteP202434"/>
    <property type="gene ID" value="CapteG202434"/>
</dbReference>
<dbReference type="Pfam" id="PF00001">
    <property type="entry name" value="7tm_1"/>
    <property type="match status" value="1"/>
</dbReference>
<evidence type="ECO:0000313" key="12">
    <source>
        <dbReference type="EnsemblMetazoa" id="CapteP202434"/>
    </source>
</evidence>
<dbReference type="HOGENOM" id="CLU_928265_0_0_1"/>
<evidence type="ECO:0000256" key="5">
    <source>
        <dbReference type="ARBA" id="ARBA00023040"/>
    </source>
</evidence>
<evidence type="ECO:0000256" key="7">
    <source>
        <dbReference type="ARBA" id="ARBA00023170"/>
    </source>
</evidence>
<organism evidence="11">
    <name type="scientific">Capitella teleta</name>
    <name type="common">Polychaete worm</name>
    <dbReference type="NCBI Taxonomy" id="283909"/>
    <lineage>
        <taxon>Eukaryota</taxon>
        <taxon>Metazoa</taxon>
        <taxon>Spiralia</taxon>
        <taxon>Lophotrochozoa</taxon>
        <taxon>Annelida</taxon>
        <taxon>Polychaeta</taxon>
        <taxon>Sedentaria</taxon>
        <taxon>Scolecida</taxon>
        <taxon>Capitellidae</taxon>
        <taxon>Capitella</taxon>
    </lineage>
</organism>
<dbReference type="GO" id="GO:0004930">
    <property type="term" value="F:G protein-coupled receptor activity"/>
    <property type="evidence" value="ECO:0007669"/>
    <property type="project" value="UniProtKB-KW"/>
</dbReference>
<feature type="transmembrane region" description="Helical" evidence="9">
    <location>
        <begin position="257"/>
        <end position="278"/>
    </location>
</feature>
<protein>
    <recommendedName>
        <fullName evidence="10">G-protein coupled receptors family 1 profile domain-containing protein</fullName>
    </recommendedName>
</protein>
<evidence type="ECO:0000259" key="10">
    <source>
        <dbReference type="PROSITE" id="PS50262"/>
    </source>
</evidence>
<dbReference type="Gene3D" id="1.20.1070.10">
    <property type="entry name" value="Rhodopsin 7-helix transmembrane proteins"/>
    <property type="match status" value="1"/>
</dbReference>
<accession>R7U6C4</accession>
<dbReference type="AlphaFoldDB" id="R7U6C4"/>
<keyword evidence="4 9" id="KW-1133">Transmembrane helix</keyword>
<evidence type="ECO:0000256" key="4">
    <source>
        <dbReference type="ARBA" id="ARBA00022989"/>
    </source>
</evidence>
<feature type="transmembrane region" description="Helical" evidence="9">
    <location>
        <begin position="63"/>
        <end position="87"/>
    </location>
</feature>
<evidence type="ECO:0000256" key="3">
    <source>
        <dbReference type="ARBA" id="ARBA00022692"/>
    </source>
</evidence>
<reference evidence="13" key="1">
    <citation type="submission" date="2012-12" db="EMBL/GenBank/DDBJ databases">
        <authorList>
            <person name="Hellsten U."/>
            <person name="Grimwood J."/>
            <person name="Chapman J.A."/>
            <person name="Shapiro H."/>
            <person name="Aerts A."/>
            <person name="Otillar R.P."/>
            <person name="Terry A.Y."/>
            <person name="Boore J.L."/>
            <person name="Simakov O."/>
            <person name="Marletaz F."/>
            <person name="Cho S.-J."/>
            <person name="Edsinger-Gonzales E."/>
            <person name="Havlak P."/>
            <person name="Kuo D.-H."/>
            <person name="Larsson T."/>
            <person name="Lv J."/>
            <person name="Arendt D."/>
            <person name="Savage R."/>
            <person name="Osoegawa K."/>
            <person name="de Jong P."/>
            <person name="Lindberg D.R."/>
            <person name="Seaver E.C."/>
            <person name="Weisblat D.A."/>
            <person name="Putnam N.H."/>
            <person name="Grigoriev I.V."/>
            <person name="Rokhsar D.S."/>
        </authorList>
    </citation>
    <scope>NUCLEOTIDE SEQUENCE</scope>
    <source>
        <strain evidence="13">I ESC-2004</strain>
    </source>
</reference>
<reference evidence="11 13" key="2">
    <citation type="journal article" date="2013" name="Nature">
        <title>Insights into bilaterian evolution from three spiralian genomes.</title>
        <authorList>
            <person name="Simakov O."/>
            <person name="Marletaz F."/>
            <person name="Cho S.J."/>
            <person name="Edsinger-Gonzales E."/>
            <person name="Havlak P."/>
            <person name="Hellsten U."/>
            <person name="Kuo D.H."/>
            <person name="Larsson T."/>
            <person name="Lv J."/>
            <person name="Arendt D."/>
            <person name="Savage R."/>
            <person name="Osoegawa K."/>
            <person name="de Jong P."/>
            <person name="Grimwood J."/>
            <person name="Chapman J.A."/>
            <person name="Shapiro H."/>
            <person name="Aerts A."/>
            <person name="Otillar R.P."/>
            <person name="Terry A.Y."/>
            <person name="Boore J.L."/>
            <person name="Grigoriev I.V."/>
            <person name="Lindberg D.R."/>
            <person name="Seaver E.C."/>
            <person name="Weisblat D.A."/>
            <person name="Putnam N.H."/>
            <person name="Rokhsar D.S."/>
        </authorList>
    </citation>
    <scope>NUCLEOTIDE SEQUENCE</scope>
    <source>
        <strain evidence="11 13">I ESC-2004</strain>
    </source>
</reference>
<dbReference type="Proteomes" id="UP000014760">
    <property type="component" value="Unassembled WGS sequence"/>
</dbReference>
<feature type="transmembrane region" description="Helical" evidence="9">
    <location>
        <begin position="223"/>
        <end position="245"/>
    </location>
</feature>
<dbReference type="EMBL" id="AMQN01010126">
    <property type="status" value="NOT_ANNOTATED_CDS"/>
    <property type="molecule type" value="Genomic_DNA"/>
</dbReference>
<comment type="subcellular location">
    <subcellularLocation>
        <location evidence="1">Cell membrane</location>
        <topology evidence="1">Multi-pass membrane protein</topology>
    </subcellularLocation>
</comment>
<dbReference type="PROSITE" id="PS50262">
    <property type="entry name" value="G_PROTEIN_RECEP_F1_2"/>
    <property type="match status" value="1"/>
</dbReference>
<evidence type="ECO:0000256" key="8">
    <source>
        <dbReference type="ARBA" id="ARBA00023224"/>
    </source>
</evidence>
<feature type="transmembrane region" description="Helical" evidence="9">
    <location>
        <begin position="99"/>
        <end position="123"/>
    </location>
</feature>